<evidence type="ECO:0000256" key="2">
    <source>
        <dbReference type="SAM" id="MobiDB-lite"/>
    </source>
</evidence>
<organism evidence="3">
    <name type="scientific">hydrothermal vent metagenome</name>
    <dbReference type="NCBI Taxonomy" id="652676"/>
    <lineage>
        <taxon>unclassified sequences</taxon>
        <taxon>metagenomes</taxon>
        <taxon>ecological metagenomes</taxon>
    </lineage>
</organism>
<name>A0A3B1DT39_9ZZZZ</name>
<evidence type="ECO:0000313" key="3">
    <source>
        <dbReference type="EMBL" id="VAX31797.1"/>
    </source>
</evidence>
<dbReference type="InterPro" id="IPR036869">
    <property type="entry name" value="J_dom_sf"/>
</dbReference>
<feature type="region of interest" description="Disordered" evidence="2">
    <location>
        <begin position="96"/>
        <end position="118"/>
    </location>
</feature>
<protein>
    <recommendedName>
        <fullName evidence="4">J domain-containing protein</fullName>
    </recommendedName>
</protein>
<feature type="region of interest" description="Disordered" evidence="2">
    <location>
        <begin position="1"/>
        <end position="20"/>
    </location>
</feature>
<dbReference type="InterPro" id="IPR001623">
    <property type="entry name" value="DnaJ_domain"/>
</dbReference>
<gene>
    <name evidence="3" type="ORF">MNBD_NITROSPINAE05-810</name>
</gene>
<feature type="coiled-coil region" evidence="1">
    <location>
        <begin position="25"/>
        <end position="59"/>
    </location>
</feature>
<accession>A0A3B1DT39</accession>
<evidence type="ECO:0000256" key="1">
    <source>
        <dbReference type="SAM" id="Coils"/>
    </source>
</evidence>
<dbReference type="CDD" id="cd06257">
    <property type="entry name" value="DnaJ"/>
    <property type="match status" value="1"/>
</dbReference>
<dbReference type="AlphaFoldDB" id="A0A3B1DT39"/>
<dbReference type="SUPFAM" id="SSF46565">
    <property type="entry name" value="Chaperone J-domain"/>
    <property type="match status" value="1"/>
</dbReference>
<feature type="coiled-coil region" evidence="1">
    <location>
        <begin position="194"/>
        <end position="221"/>
    </location>
</feature>
<proteinExistence type="predicted"/>
<sequence>MSQKTISEEPPSSALPVIPPEEEELQLKRRDLAILEQDLAQKELELSTLKGEVHLFERRYHLVVGVKYTELDGVKAQILELASGLYPRSDEFRAGAQSAREKAQSSAKAEEADDSDLSEVFKPSEDLKKLFRQVAKKIHPDLASDEKEKIRRHELMAKLNLAYDRLDEEAIHAVQREWEAGHHPEKNETVGTQLVKIVRQVAQVKKRLLKIEEELVEIQNSGMHQLMHKTTEAEKTGHELLEEMAKSVDEKINSIKSKVRDLAGEFD</sequence>
<dbReference type="Gene3D" id="1.10.287.110">
    <property type="entry name" value="DnaJ domain"/>
    <property type="match status" value="1"/>
</dbReference>
<dbReference type="EMBL" id="UOGG01000174">
    <property type="protein sequence ID" value="VAX31797.1"/>
    <property type="molecule type" value="Genomic_DNA"/>
</dbReference>
<reference evidence="3" key="1">
    <citation type="submission" date="2018-06" db="EMBL/GenBank/DDBJ databases">
        <authorList>
            <person name="Zhirakovskaya E."/>
        </authorList>
    </citation>
    <scope>NUCLEOTIDE SEQUENCE</scope>
</reference>
<evidence type="ECO:0008006" key="4">
    <source>
        <dbReference type="Google" id="ProtNLM"/>
    </source>
</evidence>
<keyword evidence="1" id="KW-0175">Coiled coil</keyword>